<evidence type="ECO:0000259" key="2">
    <source>
        <dbReference type="Pfam" id="PF13568"/>
    </source>
</evidence>
<dbReference type="InterPro" id="IPR025665">
    <property type="entry name" value="Beta-barrel_OMP_2"/>
</dbReference>
<feature type="domain" description="Outer membrane protein beta-barrel" evidence="2">
    <location>
        <begin position="20"/>
        <end position="168"/>
    </location>
</feature>
<evidence type="ECO:0000313" key="3">
    <source>
        <dbReference type="EMBL" id="SJZ98916.1"/>
    </source>
</evidence>
<organism evidence="3 4">
    <name type="scientific">Chitinophaga eiseniae</name>
    <dbReference type="NCBI Taxonomy" id="634771"/>
    <lineage>
        <taxon>Bacteria</taxon>
        <taxon>Pseudomonadati</taxon>
        <taxon>Bacteroidota</taxon>
        <taxon>Chitinophagia</taxon>
        <taxon>Chitinophagales</taxon>
        <taxon>Chitinophagaceae</taxon>
        <taxon>Chitinophaga</taxon>
    </lineage>
</organism>
<dbReference type="AlphaFoldDB" id="A0A1T4Q5F8"/>
<dbReference type="Proteomes" id="UP000190367">
    <property type="component" value="Unassembled WGS sequence"/>
</dbReference>
<name>A0A1T4Q5F8_9BACT</name>
<feature type="signal peptide" evidence="1">
    <location>
        <begin position="1"/>
        <end position="20"/>
    </location>
</feature>
<evidence type="ECO:0000256" key="1">
    <source>
        <dbReference type="SAM" id="SignalP"/>
    </source>
</evidence>
<dbReference type="OrthoDB" id="947434at2"/>
<accession>A0A1T4Q5F8</accession>
<feature type="chain" id="PRO_5011961844" evidence="1">
    <location>
        <begin position="21"/>
        <end position="194"/>
    </location>
</feature>
<reference evidence="4" key="1">
    <citation type="submission" date="2017-02" db="EMBL/GenBank/DDBJ databases">
        <authorList>
            <person name="Varghese N."/>
            <person name="Submissions S."/>
        </authorList>
    </citation>
    <scope>NUCLEOTIDE SEQUENCE [LARGE SCALE GENOMIC DNA]</scope>
    <source>
        <strain evidence="4">DSM 22224</strain>
    </source>
</reference>
<dbReference type="STRING" id="634771.SAMN04488128_102176"/>
<keyword evidence="4" id="KW-1185">Reference proteome</keyword>
<proteinExistence type="predicted"/>
<dbReference type="InterPro" id="IPR011250">
    <property type="entry name" value="OMP/PagP_B-barrel"/>
</dbReference>
<gene>
    <name evidence="3" type="ORF">SAMN04488128_102176</name>
</gene>
<evidence type="ECO:0000313" key="4">
    <source>
        <dbReference type="Proteomes" id="UP000190367"/>
    </source>
</evidence>
<dbReference type="EMBL" id="FUWZ01000002">
    <property type="protein sequence ID" value="SJZ98916.1"/>
    <property type="molecule type" value="Genomic_DNA"/>
</dbReference>
<keyword evidence="1" id="KW-0732">Signal</keyword>
<protein>
    <submittedName>
        <fullName evidence="3">Outer membrane protein beta-barrel domain-containing protein</fullName>
    </submittedName>
</protein>
<dbReference type="SUPFAM" id="SSF56925">
    <property type="entry name" value="OMPA-like"/>
    <property type="match status" value="1"/>
</dbReference>
<dbReference type="Pfam" id="PF13568">
    <property type="entry name" value="OMP_b-brl_2"/>
    <property type="match status" value="1"/>
</dbReference>
<dbReference type="RefSeq" id="WP_078668763.1">
    <property type="nucleotide sequence ID" value="NZ_FUWZ01000002.1"/>
</dbReference>
<sequence>MRKILFVLLAVMSVAVGAYAQKKVSYGLKGGLNLSNYNAKFDYFRAGIYAGVFAEIKLKERWAVQPEIMYYRNGGRGTYMLFSPVHNASERKEDYISIPIMFKYYALPKLYLEAGPEVNYVVSAKEKADGRNFNLIDSYQDRLSVSGSVGIGYQLPRGFGINARYSYSAPIKAQHPSFHNNTGKIGFTYTFQSK</sequence>